<accession>A0A097IGP7</accession>
<dbReference type="EMBL" id="CP006764">
    <property type="protein sequence ID" value="AIT61321.1"/>
    <property type="molecule type" value="Genomic_DNA"/>
</dbReference>
<dbReference type="eggNOG" id="COG5646">
    <property type="taxonomic scope" value="Bacteria"/>
</dbReference>
<dbReference type="Proteomes" id="UP000029914">
    <property type="component" value="Chromosome"/>
</dbReference>
<dbReference type="OrthoDB" id="32458at2"/>
<evidence type="ECO:0000313" key="1">
    <source>
        <dbReference type="EMBL" id="AIT61321.1"/>
    </source>
</evidence>
<protein>
    <recommendedName>
        <fullName evidence="3">DUF1801 domain-containing protein</fullName>
    </recommendedName>
</protein>
<name>A0A097IGP7_9CORY</name>
<dbReference type="KEGG" id="cdo:CDOO_08650"/>
<evidence type="ECO:0008006" key="3">
    <source>
        <dbReference type="Google" id="ProtNLM"/>
    </source>
</evidence>
<evidence type="ECO:0000313" key="2">
    <source>
        <dbReference type="Proteomes" id="UP000029914"/>
    </source>
</evidence>
<organism evidence="1 2">
    <name type="scientific">Corynebacterium doosanense CAU 212 = DSM 45436</name>
    <dbReference type="NCBI Taxonomy" id="558173"/>
    <lineage>
        <taxon>Bacteria</taxon>
        <taxon>Bacillati</taxon>
        <taxon>Actinomycetota</taxon>
        <taxon>Actinomycetes</taxon>
        <taxon>Mycobacteriales</taxon>
        <taxon>Corynebacteriaceae</taxon>
        <taxon>Corynebacterium</taxon>
    </lineage>
</organism>
<proteinExistence type="predicted"/>
<dbReference type="STRING" id="558173.CDOO_08650"/>
<dbReference type="AlphaFoldDB" id="A0A097IGP7"/>
<sequence length="123" mass="13691">MAQRKSTEEKQADNLAMVGEKIASWPDPYPEVGAALHEIAARFGQPRLWYGGCGYAASISSPVLVFFRVDEDVMSIGVTEDTQPTETQLVDAAWFLRAETPELADETLARFTDIVRHAFDKKD</sequence>
<reference evidence="1 2" key="1">
    <citation type="submission" date="2013-09" db="EMBL/GenBank/DDBJ databases">
        <title>Complete genome sequence of Corynebacterium doosanense CAU 212(T) (=DSM 45436(T)), isolated from activated sludge.</title>
        <authorList>
            <person name="Schaffert L."/>
            <person name="Albersmeier A."/>
            <person name="Kalinowski J."/>
            <person name="Ruckert C."/>
        </authorList>
    </citation>
    <scope>NUCLEOTIDE SEQUENCE [LARGE SCALE GENOMIC DNA]</scope>
    <source>
        <strain evidence="1 2">CAU 212</strain>
    </source>
</reference>
<dbReference type="HOGENOM" id="CLU_133756_0_0_11"/>
<dbReference type="RefSeq" id="WP_018021023.1">
    <property type="nucleotide sequence ID" value="NZ_AQUX01000001.1"/>
</dbReference>
<gene>
    <name evidence="1" type="ORF">CDOO_08650</name>
</gene>
<keyword evidence="2" id="KW-1185">Reference proteome</keyword>